<proteinExistence type="predicted"/>
<feature type="region of interest" description="Disordered" evidence="1">
    <location>
        <begin position="21"/>
        <end position="41"/>
    </location>
</feature>
<feature type="non-terminal residue" evidence="2">
    <location>
        <position position="1"/>
    </location>
</feature>
<feature type="compositionally biased region" description="Basic and acidic residues" evidence="1">
    <location>
        <begin position="21"/>
        <end position="36"/>
    </location>
</feature>
<dbReference type="GeneID" id="25320864"/>
<protein>
    <submittedName>
        <fullName evidence="2">Uncharacterized protein</fullName>
    </submittedName>
</protein>
<keyword evidence="3" id="KW-1185">Reference proteome</keyword>
<gene>
    <name evidence="2" type="ORF">T310_8646</name>
</gene>
<evidence type="ECO:0000313" key="2">
    <source>
        <dbReference type="EMBL" id="KKA17466.1"/>
    </source>
</evidence>
<dbReference type="RefSeq" id="XP_013324078.1">
    <property type="nucleotide sequence ID" value="XM_013468624.1"/>
</dbReference>
<name>A0A0F4YHW5_RASE3</name>
<reference evidence="2 3" key="1">
    <citation type="submission" date="2015-04" db="EMBL/GenBank/DDBJ databases">
        <authorList>
            <person name="Heijne W.H."/>
            <person name="Fedorova N.D."/>
            <person name="Nierman W.C."/>
            <person name="Vollebregt A.W."/>
            <person name="Zhao Z."/>
            <person name="Wu L."/>
            <person name="Kumar M."/>
            <person name="Stam H."/>
            <person name="van den Berg M.A."/>
            <person name="Pel H.J."/>
        </authorList>
    </citation>
    <scope>NUCLEOTIDE SEQUENCE [LARGE SCALE GENOMIC DNA]</scope>
    <source>
        <strain evidence="2 3">CBS 393.64</strain>
    </source>
</reference>
<dbReference type="EMBL" id="LASV01000650">
    <property type="protein sequence ID" value="KKA17466.1"/>
    <property type="molecule type" value="Genomic_DNA"/>
</dbReference>
<organism evidence="2 3">
    <name type="scientific">Rasamsonia emersonii (strain ATCC 16479 / CBS 393.64 / IMI 116815)</name>
    <dbReference type="NCBI Taxonomy" id="1408163"/>
    <lineage>
        <taxon>Eukaryota</taxon>
        <taxon>Fungi</taxon>
        <taxon>Dikarya</taxon>
        <taxon>Ascomycota</taxon>
        <taxon>Pezizomycotina</taxon>
        <taxon>Eurotiomycetes</taxon>
        <taxon>Eurotiomycetidae</taxon>
        <taxon>Eurotiales</taxon>
        <taxon>Trichocomaceae</taxon>
        <taxon>Rasamsonia</taxon>
    </lineage>
</organism>
<dbReference type="Proteomes" id="UP000053958">
    <property type="component" value="Unassembled WGS sequence"/>
</dbReference>
<evidence type="ECO:0000256" key="1">
    <source>
        <dbReference type="SAM" id="MobiDB-lite"/>
    </source>
</evidence>
<dbReference type="AlphaFoldDB" id="A0A0F4YHW5"/>
<accession>A0A0F4YHW5</accession>
<sequence length="101" mass="11076">SCGRGSLTGFLVLLAGESRQLKKKDEAETADREPTNRRSFAPWRTSALEGLLSNVVAVAEAIVCLNQAQRSAALDKRLFYRIDLDKNRMLSLSSPPLNLTG</sequence>
<evidence type="ECO:0000313" key="3">
    <source>
        <dbReference type="Proteomes" id="UP000053958"/>
    </source>
</evidence>
<comment type="caution">
    <text evidence="2">The sequence shown here is derived from an EMBL/GenBank/DDBJ whole genome shotgun (WGS) entry which is preliminary data.</text>
</comment>